<proteinExistence type="inferred from homology"/>
<dbReference type="PANTHER" id="PTHR11360">
    <property type="entry name" value="MONOCARBOXYLATE TRANSPORTER"/>
    <property type="match status" value="1"/>
</dbReference>
<keyword evidence="3" id="KW-0812">Transmembrane</keyword>
<dbReference type="GO" id="GO:0022857">
    <property type="term" value="F:transmembrane transporter activity"/>
    <property type="evidence" value="ECO:0007669"/>
    <property type="project" value="InterPro"/>
</dbReference>
<dbReference type="InterPro" id="IPR011701">
    <property type="entry name" value="MFS"/>
</dbReference>
<sequence length="444" mass="46315">MGTSHDNGGSTAGSQSELDSEKNAQAVASNIGPPILLPASPPPPPNGGLKAWLQVVGAFFFVFNTWGMANSFGVFQAYYETTLIPDSTPSAISWIGSIQGFLQLFVGVFCGRAFDAGYFYLLGSLGIFSPASAWDLALNVCSFTPSVALVGQYFSTRRSLATGIAACGSTVGGIIYPIAVKRLVDSVGFPWAVRAMALVMLGTLLLGFALLKPRLPPRKSGPIVDLAAFTDMAYSSFVVGLAFGFLAFFIPFFHSESFALNIGVDEDLSFYLLSIMNAASMFGRIVPTSLADKIGNLNIIVPCCYISGAVVLAWTSVDSQGGLSAAAVVYAFFSGSIMALPPAILTTLSPSLNQIGTRIGMALSVGSLGVLIGSPIAGEILTVQSDASRVGEEGASDFTGALALTGSALLLCAVLMTMTIFSRAALKLRKVSRRNQVSRAGLPA</sequence>
<feature type="transmembrane region" description="Helical" evidence="3">
    <location>
        <begin position="299"/>
        <end position="317"/>
    </location>
</feature>
<feature type="transmembrane region" description="Helical" evidence="3">
    <location>
        <begin position="401"/>
        <end position="426"/>
    </location>
</feature>
<comment type="similarity">
    <text evidence="2">Belongs to the major facilitator superfamily. Monocarboxylate porter (TC 2.A.1.13) family.</text>
</comment>
<reference evidence="4" key="1">
    <citation type="journal article" date="2020" name="Stud. Mycol.">
        <title>101 Dothideomycetes genomes: a test case for predicting lifestyles and emergence of pathogens.</title>
        <authorList>
            <person name="Haridas S."/>
            <person name="Albert R."/>
            <person name="Binder M."/>
            <person name="Bloem J."/>
            <person name="Labutti K."/>
            <person name="Salamov A."/>
            <person name="Andreopoulos B."/>
            <person name="Baker S."/>
            <person name="Barry K."/>
            <person name="Bills G."/>
            <person name="Bluhm B."/>
            <person name="Cannon C."/>
            <person name="Castanera R."/>
            <person name="Culley D."/>
            <person name="Daum C."/>
            <person name="Ezra D."/>
            <person name="Gonzalez J."/>
            <person name="Henrissat B."/>
            <person name="Kuo A."/>
            <person name="Liang C."/>
            <person name="Lipzen A."/>
            <person name="Lutzoni F."/>
            <person name="Magnuson J."/>
            <person name="Mondo S."/>
            <person name="Nolan M."/>
            <person name="Ohm R."/>
            <person name="Pangilinan J."/>
            <person name="Park H.-J."/>
            <person name="Ramirez L."/>
            <person name="Alfaro M."/>
            <person name="Sun H."/>
            <person name="Tritt A."/>
            <person name="Yoshinaga Y."/>
            <person name="Zwiers L.-H."/>
            <person name="Turgeon B."/>
            <person name="Goodwin S."/>
            <person name="Spatafora J."/>
            <person name="Crous P."/>
            <person name="Grigoriev I."/>
        </authorList>
    </citation>
    <scope>NUCLEOTIDE SEQUENCE</scope>
    <source>
        <strain evidence="4">CBS 116005</strain>
    </source>
</reference>
<keyword evidence="3" id="KW-1133">Transmembrane helix</keyword>
<name>A0A6G1L020_9PEZI</name>
<gene>
    <name evidence="4" type="ORF">EJ03DRAFT_354154</name>
</gene>
<dbReference type="EMBL" id="ML995875">
    <property type="protein sequence ID" value="KAF2766236.1"/>
    <property type="molecule type" value="Genomic_DNA"/>
</dbReference>
<dbReference type="Pfam" id="PF07690">
    <property type="entry name" value="MFS_1"/>
    <property type="match status" value="1"/>
</dbReference>
<feature type="transmembrane region" description="Helical" evidence="3">
    <location>
        <begin position="232"/>
        <end position="253"/>
    </location>
</feature>
<feature type="transmembrane region" description="Helical" evidence="3">
    <location>
        <begin position="51"/>
        <end position="79"/>
    </location>
</feature>
<dbReference type="OrthoDB" id="6509908at2759"/>
<dbReference type="Gene3D" id="1.20.1250.20">
    <property type="entry name" value="MFS general substrate transporter like domains"/>
    <property type="match status" value="2"/>
</dbReference>
<evidence type="ECO:0000256" key="3">
    <source>
        <dbReference type="SAM" id="Phobius"/>
    </source>
</evidence>
<feature type="transmembrane region" description="Helical" evidence="3">
    <location>
        <begin position="323"/>
        <end position="348"/>
    </location>
</feature>
<dbReference type="AlphaFoldDB" id="A0A6G1L020"/>
<dbReference type="Proteomes" id="UP000799436">
    <property type="component" value="Unassembled WGS sequence"/>
</dbReference>
<keyword evidence="5" id="KW-1185">Reference proteome</keyword>
<feature type="transmembrane region" description="Helical" evidence="3">
    <location>
        <begin position="159"/>
        <end position="179"/>
    </location>
</feature>
<keyword evidence="3" id="KW-0472">Membrane</keyword>
<evidence type="ECO:0000313" key="4">
    <source>
        <dbReference type="EMBL" id="KAF2766236.1"/>
    </source>
</evidence>
<evidence type="ECO:0000256" key="2">
    <source>
        <dbReference type="ARBA" id="ARBA00006727"/>
    </source>
</evidence>
<protein>
    <submittedName>
        <fullName evidence="4">MFS general substrate transporter</fullName>
    </submittedName>
</protein>
<dbReference type="InterPro" id="IPR036259">
    <property type="entry name" value="MFS_trans_sf"/>
</dbReference>
<feature type="transmembrane region" description="Helical" evidence="3">
    <location>
        <begin position="191"/>
        <end position="211"/>
    </location>
</feature>
<dbReference type="InterPro" id="IPR050327">
    <property type="entry name" value="Proton-linked_MCT"/>
</dbReference>
<feature type="transmembrane region" description="Helical" evidence="3">
    <location>
        <begin position="360"/>
        <end position="381"/>
    </location>
</feature>
<accession>A0A6G1L020</accession>
<comment type="subcellular location">
    <subcellularLocation>
        <location evidence="1">Membrane</location>
        <topology evidence="1">Multi-pass membrane protein</topology>
    </subcellularLocation>
</comment>
<feature type="transmembrane region" description="Helical" evidence="3">
    <location>
        <begin position="91"/>
        <end position="114"/>
    </location>
</feature>
<organism evidence="4 5">
    <name type="scientific">Teratosphaeria nubilosa</name>
    <dbReference type="NCBI Taxonomy" id="161662"/>
    <lineage>
        <taxon>Eukaryota</taxon>
        <taxon>Fungi</taxon>
        <taxon>Dikarya</taxon>
        <taxon>Ascomycota</taxon>
        <taxon>Pezizomycotina</taxon>
        <taxon>Dothideomycetes</taxon>
        <taxon>Dothideomycetidae</taxon>
        <taxon>Mycosphaerellales</taxon>
        <taxon>Teratosphaeriaceae</taxon>
        <taxon>Teratosphaeria</taxon>
    </lineage>
</organism>
<evidence type="ECO:0000313" key="5">
    <source>
        <dbReference type="Proteomes" id="UP000799436"/>
    </source>
</evidence>
<dbReference type="PANTHER" id="PTHR11360:SF234">
    <property type="entry name" value="MFS-TYPE TRANSPORTER DBAD-RELATED"/>
    <property type="match status" value="1"/>
</dbReference>
<dbReference type="SUPFAM" id="SSF103473">
    <property type="entry name" value="MFS general substrate transporter"/>
    <property type="match status" value="1"/>
</dbReference>
<evidence type="ECO:0000256" key="1">
    <source>
        <dbReference type="ARBA" id="ARBA00004141"/>
    </source>
</evidence>
<feature type="transmembrane region" description="Helical" evidence="3">
    <location>
        <begin position="268"/>
        <end position="287"/>
    </location>
</feature>
<dbReference type="GO" id="GO:0016020">
    <property type="term" value="C:membrane"/>
    <property type="evidence" value="ECO:0007669"/>
    <property type="project" value="UniProtKB-SubCell"/>
</dbReference>